<organism evidence="2 3">
    <name type="scientific">Paraburkholderia xenovorans (strain LB400)</name>
    <dbReference type="NCBI Taxonomy" id="266265"/>
    <lineage>
        <taxon>Bacteria</taxon>
        <taxon>Pseudomonadati</taxon>
        <taxon>Pseudomonadota</taxon>
        <taxon>Betaproteobacteria</taxon>
        <taxon>Burkholderiales</taxon>
        <taxon>Burkholderiaceae</taxon>
        <taxon>Paraburkholderia</taxon>
    </lineage>
</organism>
<evidence type="ECO:0000313" key="3">
    <source>
        <dbReference type="Proteomes" id="UP000001817"/>
    </source>
</evidence>
<dbReference type="Gene3D" id="3.10.450.50">
    <property type="match status" value="1"/>
</dbReference>
<dbReference type="Pfam" id="PF13577">
    <property type="entry name" value="SnoaL_4"/>
    <property type="match status" value="1"/>
</dbReference>
<dbReference type="STRING" id="266265.Bxe_C0326"/>
<proteinExistence type="predicted"/>
<keyword evidence="3" id="KW-1185">Reference proteome</keyword>
<dbReference type="KEGG" id="bxe:Bxe_C0326"/>
<dbReference type="InterPro" id="IPR037401">
    <property type="entry name" value="SnoaL-like"/>
</dbReference>
<dbReference type="SUPFAM" id="SSF54427">
    <property type="entry name" value="NTF2-like"/>
    <property type="match status" value="1"/>
</dbReference>
<name>Q13I47_PARXL</name>
<dbReference type="eggNOG" id="COG5517">
    <property type="taxonomic scope" value="Bacteria"/>
</dbReference>
<evidence type="ECO:0000259" key="1">
    <source>
        <dbReference type="Pfam" id="PF13577"/>
    </source>
</evidence>
<dbReference type="EMBL" id="CP000272">
    <property type="protein sequence ID" value="ABE36242.1"/>
    <property type="molecule type" value="Genomic_DNA"/>
</dbReference>
<dbReference type="AlphaFoldDB" id="Q13I47"/>
<gene>
    <name evidence="2" type="ORF">Bxe_C0326</name>
</gene>
<accession>Q13I47</accession>
<dbReference type="CDD" id="cd00531">
    <property type="entry name" value="NTF2_like"/>
    <property type="match status" value="1"/>
</dbReference>
<protein>
    <recommendedName>
        <fullName evidence="1">SnoaL-like domain-containing protein</fullName>
    </recommendedName>
</protein>
<dbReference type="Proteomes" id="UP000001817">
    <property type="component" value="Chromosome 3"/>
</dbReference>
<dbReference type="PATRIC" id="fig|266265.5.peg.8103"/>
<sequence length="190" mass="21225">MLTKSHVKGTLDTSIYTTLRHAMIVNSDNLISNVQKLVDRADIERVLYEYAFHLDAADPEQMLPLFTADLHVAYGPNHGAVGAEAYLETLSNDKSGIASFFAATSHHVSNVVIDFTGADTATVRSVLYAYHKYNRERPDGIVMGQYHDEFVRTPEGWKIKRRELKHAGTENYHAKGAALNPIPRKSIQKA</sequence>
<reference evidence="2 3" key="1">
    <citation type="journal article" date="2006" name="Proc. Natl. Acad. Sci. U.S.A.">
        <title>Burkholderia xenovorans LB400 harbors a multi-replicon, 9.73-Mbp genome shaped for versatility.</title>
        <authorList>
            <person name="Chain P.S."/>
            <person name="Denef V.J."/>
            <person name="Konstantinidis K.T."/>
            <person name="Vergez L.M."/>
            <person name="Agullo L."/>
            <person name="Reyes V.L."/>
            <person name="Hauser L."/>
            <person name="Cordova M."/>
            <person name="Gomez L."/>
            <person name="Gonzalez M."/>
            <person name="Land M."/>
            <person name="Lao V."/>
            <person name="Larimer F."/>
            <person name="LiPuma J.J."/>
            <person name="Mahenthiralingam E."/>
            <person name="Malfatti S.A."/>
            <person name="Marx C.J."/>
            <person name="Parnell J.J."/>
            <person name="Ramette A."/>
            <person name="Richardson P."/>
            <person name="Seeger M."/>
            <person name="Smith D."/>
            <person name="Spilker T."/>
            <person name="Sul W.J."/>
            <person name="Tsoi T.V."/>
            <person name="Ulrich L.E."/>
            <person name="Zhulin I.B."/>
            <person name="Tiedje J.M."/>
        </authorList>
    </citation>
    <scope>NUCLEOTIDE SEQUENCE [LARGE SCALE GENOMIC DNA]</scope>
    <source>
        <strain evidence="2 3">LB400</strain>
    </source>
</reference>
<dbReference type="InterPro" id="IPR032710">
    <property type="entry name" value="NTF2-like_dom_sf"/>
</dbReference>
<feature type="domain" description="SnoaL-like" evidence="1">
    <location>
        <begin position="36"/>
        <end position="162"/>
    </location>
</feature>
<evidence type="ECO:0000313" key="2">
    <source>
        <dbReference type="EMBL" id="ABE36242.1"/>
    </source>
</evidence>